<protein>
    <submittedName>
        <fullName evidence="1">4451_t:CDS:1</fullName>
    </submittedName>
</protein>
<keyword evidence="2" id="KW-1185">Reference proteome</keyword>
<dbReference type="EMBL" id="CAJVQC010016984">
    <property type="protein sequence ID" value="CAG8681356.1"/>
    <property type="molecule type" value="Genomic_DNA"/>
</dbReference>
<proteinExistence type="predicted"/>
<organism evidence="1 2">
    <name type="scientific">Racocetra persica</name>
    <dbReference type="NCBI Taxonomy" id="160502"/>
    <lineage>
        <taxon>Eukaryota</taxon>
        <taxon>Fungi</taxon>
        <taxon>Fungi incertae sedis</taxon>
        <taxon>Mucoromycota</taxon>
        <taxon>Glomeromycotina</taxon>
        <taxon>Glomeromycetes</taxon>
        <taxon>Diversisporales</taxon>
        <taxon>Gigasporaceae</taxon>
        <taxon>Racocetra</taxon>
    </lineage>
</organism>
<name>A0ACA9NWQ3_9GLOM</name>
<feature type="non-terminal residue" evidence="1">
    <location>
        <position position="1"/>
    </location>
</feature>
<comment type="caution">
    <text evidence="1">The sequence shown here is derived from an EMBL/GenBank/DDBJ whole genome shotgun (WGS) entry which is preliminary data.</text>
</comment>
<gene>
    <name evidence="1" type="ORF">RPERSI_LOCUS9129</name>
</gene>
<reference evidence="1" key="1">
    <citation type="submission" date="2021-06" db="EMBL/GenBank/DDBJ databases">
        <authorList>
            <person name="Kallberg Y."/>
            <person name="Tangrot J."/>
            <person name="Rosling A."/>
        </authorList>
    </citation>
    <scope>NUCLEOTIDE SEQUENCE</scope>
    <source>
        <strain evidence="1">MA461A</strain>
    </source>
</reference>
<evidence type="ECO:0000313" key="1">
    <source>
        <dbReference type="EMBL" id="CAG8681356.1"/>
    </source>
</evidence>
<dbReference type="Proteomes" id="UP000789920">
    <property type="component" value="Unassembled WGS sequence"/>
</dbReference>
<accession>A0ACA9NWQ3</accession>
<evidence type="ECO:0000313" key="2">
    <source>
        <dbReference type="Proteomes" id="UP000789920"/>
    </source>
</evidence>
<sequence length="157" mass="18812">QTKNPNYNHEILFRKVNNEWKKYKNIQKIIDEFNNTPIPLQGFSVLYTRHLANSQVDTLIQTVQLPTQEQPEMPHTNALAQKETYNQIKEAKKKFLEFISLYSTTNDFQLHRNLYGCIKRLKNNLEEKKNKLNELKRNASYQQKCRLKKKNPFNEKQ</sequence>